<evidence type="ECO:0000256" key="2">
    <source>
        <dbReference type="ARBA" id="ARBA00023125"/>
    </source>
</evidence>
<feature type="domain" description="HTH luxR-type" evidence="4">
    <location>
        <begin position="142"/>
        <end position="207"/>
    </location>
</feature>
<dbReference type="SUPFAM" id="SSF46894">
    <property type="entry name" value="C-terminal effector domain of the bipartite response regulators"/>
    <property type="match status" value="1"/>
</dbReference>
<evidence type="ECO:0000256" key="3">
    <source>
        <dbReference type="PROSITE-ProRule" id="PRU00169"/>
    </source>
</evidence>
<dbReference type="Proteomes" id="UP000632138">
    <property type="component" value="Unassembled WGS sequence"/>
</dbReference>
<evidence type="ECO:0000259" key="4">
    <source>
        <dbReference type="PROSITE" id="PS50043"/>
    </source>
</evidence>
<dbReference type="PROSITE" id="PS50043">
    <property type="entry name" value="HTH_LUXR_2"/>
    <property type="match status" value="1"/>
</dbReference>
<name>A0ABS2AME2_9ACTN</name>
<dbReference type="PANTHER" id="PTHR43214">
    <property type="entry name" value="TWO-COMPONENT RESPONSE REGULATOR"/>
    <property type="match status" value="1"/>
</dbReference>
<dbReference type="EMBL" id="JAENHP010000017">
    <property type="protein sequence ID" value="MBM2620960.1"/>
    <property type="molecule type" value="Genomic_DNA"/>
</dbReference>
<comment type="caution">
    <text evidence="6">The sequence shown here is derived from an EMBL/GenBank/DDBJ whole genome shotgun (WGS) entry which is preliminary data.</text>
</comment>
<feature type="domain" description="Response regulatory" evidence="5">
    <location>
        <begin position="3"/>
        <end position="119"/>
    </location>
</feature>
<dbReference type="InterPro" id="IPR001789">
    <property type="entry name" value="Sig_transdc_resp-reg_receiver"/>
</dbReference>
<organism evidence="6 7">
    <name type="scientific">Paractinoplanes ovalisporus</name>
    <dbReference type="NCBI Taxonomy" id="2810368"/>
    <lineage>
        <taxon>Bacteria</taxon>
        <taxon>Bacillati</taxon>
        <taxon>Actinomycetota</taxon>
        <taxon>Actinomycetes</taxon>
        <taxon>Micromonosporales</taxon>
        <taxon>Micromonosporaceae</taxon>
        <taxon>Paractinoplanes</taxon>
    </lineage>
</organism>
<evidence type="ECO:0000313" key="6">
    <source>
        <dbReference type="EMBL" id="MBM2620960.1"/>
    </source>
</evidence>
<dbReference type="InterPro" id="IPR011006">
    <property type="entry name" value="CheY-like_superfamily"/>
</dbReference>
<dbReference type="Gene3D" id="3.40.50.2300">
    <property type="match status" value="1"/>
</dbReference>
<dbReference type="SMART" id="SM00421">
    <property type="entry name" value="HTH_LUXR"/>
    <property type="match status" value="1"/>
</dbReference>
<evidence type="ECO:0000256" key="1">
    <source>
        <dbReference type="ARBA" id="ARBA00022553"/>
    </source>
</evidence>
<dbReference type="Pfam" id="PF00196">
    <property type="entry name" value="GerE"/>
    <property type="match status" value="1"/>
</dbReference>
<gene>
    <name evidence="6" type="ORF">JIG36_36220</name>
</gene>
<dbReference type="RefSeq" id="WP_203380947.1">
    <property type="nucleotide sequence ID" value="NZ_JAENHP010000017.1"/>
</dbReference>
<dbReference type="InterPro" id="IPR058245">
    <property type="entry name" value="NreC/VraR/RcsB-like_REC"/>
</dbReference>
<dbReference type="Pfam" id="PF00072">
    <property type="entry name" value="Response_reg"/>
    <property type="match status" value="1"/>
</dbReference>
<dbReference type="SUPFAM" id="SSF52172">
    <property type="entry name" value="CheY-like"/>
    <property type="match status" value="1"/>
</dbReference>
<dbReference type="SMART" id="SM00448">
    <property type="entry name" value="REC"/>
    <property type="match status" value="1"/>
</dbReference>
<keyword evidence="7" id="KW-1185">Reference proteome</keyword>
<dbReference type="CDD" id="cd17535">
    <property type="entry name" value="REC_NarL-like"/>
    <property type="match status" value="1"/>
</dbReference>
<sequence length="211" mass="21772">MISVLVVDDHPVVLTGLSALIDSDPQLEVFGVARSAAAALEATADGGPAVAVLDLHLPDGDGIGLGVQIKRRWPATRVLLLTMHADDATVIRSLTSGLDGYLLKDADPEDVLAAVHSAAGGSLVVGRSVSAAVIAAARAAPRTDALGRLDARDLEILELLVDGLPVGQVASRLYLAPKTVRNRISEMLGKLGVATRDEAISLARAAGLRKS</sequence>
<protein>
    <submittedName>
        <fullName evidence="6">Response regulator transcription factor</fullName>
    </submittedName>
</protein>
<reference evidence="6 7" key="1">
    <citation type="submission" date="2021-01" db="EMBL/GenBank/DDBJ databases">
        <title>Actinoplanes sp. nov. LDG1-06 isolated from lichen.</title>
        <authorList>
            <person name="Saeng-In P."/>
            <person name="Phongsopitanun W."/>
            <person name="Kanchanasin P."/>
            <person name="Yuki M."/>
            <person name="Kudo T."/>
            <person name="Ohkuma M."/>
            <person name="Tanasupawat S."/>
        </authorList>
    </citation>
    <scope>NUCLEOTIDE SEQUENCE [LARGE SCALE GENOMIC DNA]</scope>
    <source>
        <strain evidence="6 7">LDG1-06</strain>
    </source>
</reference>
<dbReference type="PRINTS" id="PR00038">
    <property type="entry name" value="HTHLUXR"/>
</dbReference>
<keyword evidence="2" id="KW-0238">DNA-binding</keyword>
<proteinExistence type="predicted"/>
<accession>A0ABS2AME2</accession>
<dbReference type="CDD" id="cd06170">
    <property type="entry name" value="LuxR_C_like"/>
    <property type="match status" value="1"/>
</dbReference>
<evidence type="ECO:0000313" key="7">
    <source>
        <dbReference type="Proteomes" id="UP000632138"/>
    </source>
</evidence>
<dbReference type="PANTHER" id="PTHR43214:SF43">
    <property type="entry name" value="TWO-COMPONENT RESPONSE REGULATOR"/>
    <property type="match status" value="1"/>
</dbReference>
<evidence type="ECO:0000259" key="5">
    <source>
        <dbReference type="PROSITE" id="PS50110"/>
    </source>
</evidence>
<dbReference type="PROSITE" id="PS50110">
    <property type="entry name" value="RESPONSE_REGULATORY"/>
    <property type="match status" value="1"/>
</dbReference>
<dbReference type="InterPro" id="IPR016032">
    <property type="entry name" value="Sig_transdc_resp-reg_C-effctor"/>
</dbReference>
<keyword evidence="1 3" id="KW-0597">Phosphoprotein</keyword>
<dbReference type="InterPro" id="IPR000792">
    <property type="entry name" value="Tscrpt_reg_LuxR_C"/>
</dbReference>
<feature type="modified residue" description="4-aspartylphosphate" evidence="3">
    <location>
        <position position="54"/>
    </location>
</feature>
<dbReference type="InterPro" id="IPR039420">
    <property type="entry name" value="WalR-like"/>
</dbReference>